<evidence type="ECO:0000313" key="2">
    <source>
        <dbReference type="EMBL" id="EHJ58526.1"/>
    </source>
</evidence>
<feature type="region of interest" description="Disordered" evidence="1">
    <location>
        <begin position="1"/>
        <end position="24"/>
    </location>
</feature>
<name>G6EJJ9_9SPHN</name>
<reference evidence="2 3" key="1">
    <citation type="journal article" date="2012" name="J. Bacteriol.">
        <title>Genome sequence of benzo(a)pyrene-degrading bacterium Novosphingobium pentaromativorans US6-1.</title>
        <authorList>
            <person name="Luo Y.R."/>
            <person name="Kang S.G."/>
            <person name="Kim S.J."/>
            <person name="Kim M.R."/>
            <person name="Li N."/>
            <person name="Lee J.H."/>
            <person name="Kwon K.K."/>
        </authorList>
    </citation>
    <scope>NUCLEOTIDE SEQUENCE [LARGE SCALE GENOMIC DNA]</scope>
    <source>
        <strain evidence="2 3">US6-1</strain>
    </source>
</reference>
<organism evidence="2 3">
    <name type="scientific">Novosphingobium pentaromativorans US6-1</name>
    <dbReference type="NCBI Taxonomy" id="1088721"/>
    <lineage>
        <taxon>Bacteria</taxon>
        <taxon>Pseudomonadati</taxon>
        <taxon>Pseudomonadota</taxon>
        <taxon>Alphaproteobacteria</taxon>
        <taxon>Sphingomonadales</taxon>
        <taxon>Sphingomonadaceae</taxon>
        <taxon>Novosphingobium</taxon>
    </lineage>
</organism>
<proteinExistence type="predicted"/>
<gene>
    <name evidence="2" type="ORF">NSU_4520</name>
</gene>
<dbReference type="OrthoDB" id="7474014at2"/>
<dbReference type="AlphaFoldDB" id="G6EJJ9"/>
<protein>
    <recommendedName>
        <fullName evidence="4">C-type lysozyme inhibitor domain-containing protein</fullName>
    </recommendedName>
</protein>
<dbReference type="RefSeq" id="WP_007015428.1">
    <property type="nucleotide sequence ID" value="NZ_AGFM01000076.1"/>
</dbReference>
<evidence type="ECO:0000313" key="3">
    <source>
        <dbReference type="Proteomes" id="UP000004030"/>
    </source>
</evidence>
<accession>G6EJJ9</accession>
<comment type="caution">
    <text evidence="2">The sequence shown here is derived from an EMBL/GenBank/DDBJ whole genome shotgun (WGS) entry which is preliminary data.</text>
</comment>
<feature type="compositionally biased region" description="Polar residues" evidence="1">
    <location>
        <begin position="10"/>
        <end position="24"/>
    </location>
</feature>
<keyword evidence="3" id="KW-1185">Reference proteome</keyword>
<dbReference type="EMBL" id="AGFM01000076">
    <property type="protein sequence ID" value="EHJ58526.1"/>
    <property type="molecule type" value="Genomic_DNA"/>
</dbReference>
<evidence type="ECO:0008006" key="4">
    <source>
        <dbReference type="Google" id="ProtNLM"/>
    </source>
</evidence>
<evidence type="ECO:0000256" key="1">
    <source>
        <dbReference type="SAM" id="MobiDB-lite"/>
    </source>
</evidence>
<dbReference type="Proteomes" id="UP000004030">
    <property type="component" value="Unassembled WGS sequence"/>
</dbReference>
<sequence>MGALLLGNAGCSSPTDDSTDGNQARTSVAGMIGQHLYICEDGTKVDVDFLGDGLTLDLTILPDGETRRLISPGTGVPFFGDGINLQIVSGKILILRPDIPAKACRRVKTDASQDKLHPN</sequence>